<dbReference type="OrthoDB" id="2322033at2"/>
<comment type="caution">
    <text evidence="1">The sequence shown here is derived from an EMBL/GenBank/DDBJ whole genome shotgun (WGS) entry which is preliminary data.</text>
</comment>
<accession>A0A0R1LEC5</accession>
<keyword evidence="2" id="KW-1185">Reference proteome</keyword>
<dbReference type="AlphaFoldDB" id="A0A0R1LEC5"/>
<evidence type="ECO:0000313" key="1">
    <source>
        <dbReference type="EMBL" id="KRK94044.1"/>
    </source>
</evidence>
<evidence type="ECO:0000313" key="2">
    <source>
        <dbReference type="Proteomes" id="UP000051955"/>
    </source>
</evidence>
<protein>
    <submittedName>
        <fullName evidence="1">Uncharacterized protein</fullName>
    </submittedName>
</protein>
<gene>
    <name evidence="1" type="ORF">FD25_GL001374</name>
</gene>
<organism evidence="1 2">
    <name type="scientific">Levilactobacillus acidifarinae DSM 19394 = JCM 15949</name>
    <dbReference type="NCBI Taxonomy" id="1423715"/>
    <lineage>
        <taxon>Bacteria</taxon>
        <taxon>Bacillati</taxon>
        <taxon>Bacillota</taxon>
        <taxon>Bacilli</taxon>
        <taxon>Lactobacillales</taxon>
        <taxon>Lactobacillaceae</taxon>
        <taxon>Levilactobacillus</taxon>
    </lineage>
</organism>
<reference evidence="1 2" key="1">
    <citation type="journal article" date="2015" name="Genome Announc.">
        <title>Expanding the biotechnology potential of lactobacilli through comparative genomics of 213 strains and associated genera.</title>
        <authorList>
            <person name="Sun Z."/>
            <person name="Harris H.M."/>
            <person name="McCann A."/>
            <person name="Guo C."/>
            <person name="Argimon S."/>
            <person name="Zhang W."/>
            <person name="Yang X."/>
            <person name="Jeffery I.B."/>
            <person name="Cooney J.C."/>
            <person name="Kagawa T.F."/>
            <person name="Liu W."/>
            <person name="Song Y."/>
            <person name="Salvetti E."/>
            <person name="Wrobel A."/>
            <person name="Rasinkangas P."/>
            <person name="Parkhill J."/>
            <person name="Rea M.C."/>
            <person name="O'Sullivan O."/>
            <person name="Ritari J."/>
            <person name="Douillard F.P."/>
            <person name="Paul Ross R."/>
            <person name="Yang R."/>
            <person name="Briner A.E."/>
            <person name="Felis G.E."/>
            <person name="de Vos W.M."/>
            <person name="Barrangou R."/>
            <person name="Klaenhammer T.R."/>
            <person name="Caufield P.W."/>
            <person name="Cui Y."/>
            <person name="Zhang H."/>
            <person name="O'Toole P.W."/>
        </authorList>
    </citation>
    <scope>NUCLEOTIDE SEQUENCE [LARGE SCALE GENOMIC DNA]</scope>
    <source>
        <strain evidence="1 2">DSM 19394</strain>
    </source>
</reference>
<sequence length="73" mass="8940">MVTPEQRDLILHTLLQIDDPYYLNQFQDASSEDEWFHINEQFIQQDLQRFFPSTIDTHDPETWQIIRAQLKQY</sequence>
<dbReference type="Proteomes" id="UP000051955">
    <property type="component" value="Unassembled WGS sequence"/>
</dbReference>
<dbReference type="PATRIC" id="fig|1423715.3.peg.1409"/>
<proteinExistence type="predicted"/>
<dbReference type="STRING" id="1423715.FD25_GL001374"/>
<name>A0A0R1LEC5_9LACO</name>
<dbReference type="RefSeq" id="WP_057804757.1">
    <property type="nucleotide sequence ID" value="NZ_AZDV01000028.1"/>
</dbReference>
<dbReference type="EMBL" id="AZDV01000028">
    <property type="protein sequence ID" value="KRK94044.1"/>
    <property type="molecule type" value="Genomic_DNA"/>
</dbReference>